<name>A0A0V8DFZ1_LACLL</name>
<evidence type="ECO:0000313" key="6">
    <source>
        <dbReference type="Proteomes" id="UP000054230"/>
    </source>
</evidence>
<dbReference type="Gene3D" id="1.10.260.40">
    <property type="entry name" value="lambda repressor-like DNA-binding domains"/>
    <property type="match status" value="1"/>
</dbReference>
<dbReference type="EMBL" id="LKLP01000038">
    <property type="protein sequence ID" value="KSU12436.1"/>
    <property type="molecule type" value="Genomic_DNA"/>
</dbReference>
<dbReference type="CDD" id="cd00093">
    <property type="entry name" value="HTH_XRE"/>
    <property type="match status" value="1"/>
</dbReference>
<feature type="domain" description="HTH cro/C1-type" evidence="4">
    <location>
        <begin position="7"/>
        <end position="61"/>
    </location>
</feature>
<dbReference type="SUPFAM" id="SSF51306">
    <property type="entry name" value="LexA/Signal peptidase"/>
    <property type="match status" value="1"/>
</dbReference>
<dbReference type="PROSITE" id="PS50943">
    <property type="entry name" value="HTH_CROC1"/>
    <property type="match status" value="1"/>
</dbReference>
<evidence type="ECO:0000256" key="2">
    <source>
        <dbReference type="ARBA" id="ARBA00023125"/>
    </source>
</evidence>
<dbReference type="SUPFAM" id="SSF47413">
    <property type="entry name" value="lambda repressor-like DNA-binding domains"/>
    <property type="match status" value="1"/>
</dbReference>
<dbReference type="RefSeq" id="WP_058209334.1">
    <property type="nucleotide sequence ID" value="NZ_LKLP01000038.1"/>
</dbReference>
<dbReference type="Pfam" id="PF00717">
    <property type="entry name" value="Peptidase_S24"/>
    <property type="match status" value="1"/>
</dbReference>
<keyword evidence="1" id="KW-0805">Transcription regulation</keyword>
<dbReference type="SMART" id="SM00530">
    <property type="entry name" value="HTH_XRE"/>
    <property type="match status" value="1"/>
</dbReference>
<dbReference type="AlphaFoldDB" id="A0A0V8DFZ1"/>
<dbReference type="PANTHER" id="PTHR40661">
    <property type="match status" value="1"/>
</dbReference>
<dbReference type="Proteomes" id="UP000054230">
    <property type="component" value="Unassembled WGS sequence"/>
</dbReference>
<reference evidence="6" key="1">
    <citation type="submission" date="2015-10" db="EMBL/GenBank/DDBJ databases">
        <title>Draft Genome Sequences of 11 Lactococcus lactis subspecies cremoris strains.</title>
        <authorList>
            <person name="Wels M."/>
            <person name="Backus L."/>
            <person name="Boekhorst J."/>
            <person name="Dijkstra A."/>
            <person name="Beerthuizen M."/>
            <person name="Kelly W."/>
            <person name="Siezen R."/>
            <person name="Bachmann H."/>
            <person name="Van Hijum S."/>
        </authorList>
    </citation>
    <scope>NUCLEOTIDE SEQUENCE [LARGE SCALE GENOMIC DNA]</scope>
    <source>
        <strain evidence="6">LMG8520</strain>
    </source>
</reference>
<keyword evidence="2" id="KW-0238">DNA-binding</keyword>
<dbReference type="Gene3D" id="2.10.109.10">
    <property type="entry name" value="Umud Fragment, subunit A"/>
    <property type="match status" value="1"/>
</dbReference>
<dbReference type="InterPro" id="IPR036286">
    <property type="entry name" value="LexA/Signal_pep-like_sf"/>
</dbReference>
<dbReference type="GO" id="GO:0003677">
    <property type="term" value="F:DNA binding"/>
    <property type="evidence" value="ECO:0007669"/>
    <property type="project" value="UniProtKB-KW"/>
</dbReference>
<keyword evidence="3" id="KW-0804">Transcription</keyword>
<dbReference type="InterPro" id="IPR010982">
    <property type="entry name" value="Lambda_DNA-bd_dom_sf"/>
</dbReference>
<dbReference type="CDD" id="cd06462">
    <property type="entry name" value="Peptidase_S24_S26"/>
    <property type="match status" value="1"/>
</dbReference>
<evidence type="ECO:0000313" key="5">
    <source>
        <dbReference type="EMBL" id="KSU12436.1"/>
    </source>
</evidence>
<evidence type="ECO:0000259" key="4">
    <source>
        <dbReference type="PROSITE" id="PS50943"/>
    </source>
</evidence>
<comment type="caution">
    <text evidence="5">The sequence shown here is derived from an EMBL/GenBank/DDBJ whole genome shotgun (WGS) entry which is preliminary data.</text>
</comment>
<dbReference type="Pfam" id="PF01381">
    <property type="entry name" value="HTH_3"/>
    <property type="match status" value="1"/>
</dbReference>
<sequence length="250" mass="29089">MNLSERLKELRTEKKLTQKKIALKLNVAYQVYQRWEKGERQPKKESIENLATVFNVSVGYLLGETNIKSGSEIDEIMEKLKVPRQQKTIQFAKKQLIEQTEEDKIVQLHNSLIPYEIEEEQSLSAGRGEAYTDEVGKEVVYWDKDIKHDRAIVIRENSMEPDYHYGQIALIRYQSCVDINGDIYAVDDVERGLAYIKSVYVEDDYIRLVSLNDDIDFEGNRLFPDILLPRDENTRIIGKVIEAFTPIEKV</sequence>
<dbReference type="PANTHER" id="PTHR40661:SF1">
    <property type="entry name" value="HTH CRO_C1-TYPE DOMAIN-CONTAINING PROTEIN"/>
    <property type="match status" value="1"/>
</dbReference>
<proteinExistence type="predicted"/>
<dbReference type="InterPro" id="IPR015927">
    <property type="entry name" value="Peptidase_S24_S26A/B/C"/>
</dbReference>
<evidence type="ECO:0000256" key="3">
    <source>
        <dbReference type="ARBA" id="ARBA00023163"/>
    </source>
</evidence>
<dbReference type="PATRIC" id="fig|1360.106.peg.2501"/>
<gene>
    <name evidence="5" type="ORF">LMG8520_0674</name>
</gene>
<dbReference type="InterPro" id="IPR001387">
    <property type="entry name" value="Cro/C1-type_HTH"/>
</dbReference>
<accession>A0A0V8DFZ1</accession>
<protein>
    <submittedName>
        <fullName evidence="5">Transcriptional regulator XRE family</fullName>
    </submittedName>
</protein>
<evidence type="ECO:0000256" key="1">
    <source>
        <dbReference type="ARBA" id="ARBA00023015"/>
    </source>
</evidence>
<organism evidence="5 6">
    <name type="scientific">Lactococcus lactis subsp. lactis</name>
    <name type="common">Streptococcus lactis</name>
    <dbReference type="NCBI Taxonomy" id="1360"/>
    <lineage>
        <taxon>Bacteria</taxon>
        <taxon>Bacillati</taxon>
        <taxon>Bacillota</taxon>
        <taxon>Bacilli</taxon>
        <taxon>Lactobacillales</taxon>
        <taxon>Streptococcaceae</taxon>
        <taxon>Lactococcus</taxon>
    </lineage>
</organism>